<dbReference type="InterPro" id="IPR003340">
    <property type="entry name" value="B3_DNA-bd"/>
</dbReference>
<evidence type="ECO:0000256" key="4">
    <source>
        <dbReference type="ARBA" id="ARBA00023163"/>
    </source>
</evidence>
<accession>A0A9J6B6M5</accession>
<gene>
    <name evidence="7" type="ORF">H5410_004037</name>
</gene>
<comment type="subcellular location">
    <subcellularLocation>
        <location evidence="1">Nucleus</location>
    </subcellularLocation>
</comment>
<evidence type="ECO:0000313" key="7">
    <source>
        <dbReference type="EMBL" id="KAG5632320.1"/>
    </source>
</evidence>
<proteinExistence type="predicted"/>
<dbReference type="PANTHER" id="PTHR31920:SF122">
    <property type="entry name" value="B3 DOMAIN-CONTAINING PROTEIN REM23"/>
    <property type="match status" value="1"/>
</dbReference>
<keyword evidence="4" id="KW-0804">Transcription</keyword>
<dbReference type="InterPro" id="IPR015300">
    <property type="entry name" value="DNA-bd_pseudobarrel_sf"/>
</dbReference>
<reference evidence="7 8" key="1">
    <citation type="submission" date="2020-09" db="EMBL/GenBank/DDBJ databases">
        <title>De no assembly of potato wild relative species, Solanum commersonii.</title>
        <authorList>
            <person name="Cho K."/>
        </authorList>
    </citation>
    <scope>NUCLEOTIDE SEQUENCE [LARGE SCALE GENOMIC DNA]</scope>
    <source>
        <strain evidence="7">LZ3.2</strain>
        <tissue evidence="7">Leaf</tissue>
    </source>
</reference>
<dbReference type="OrthoDB" id="912105at2759"/>
<keyword evidence="2" id="KW-0805">Transcription regulation</keyword>
<protein>
    <recommendedName>
        <fullName evidence="6">TF-B3 domain-containing protein</fullName>
    </recommendedName>
</protein>
<dbReference type="AlphaFoldDB" id="A0A9J6B6M5"/>
<organism evidence="7 8">
    <name type="scientific">Solanum commersonii</name>
    <name type="common">Commerson's wild potato</name>
    <name type="synonym">Commerson's nightshade</name>
    <dbReference type="NCBI Taxonomy" id="4109"/>
    <lineage>
        <taxon>Eukaryota</taxon>
        <taxon>Viridiplantae</taxon>
        <taxon>Streptophyta</taxon>
        <taxon>Embryophyta</taxon>
        <taxon>Tracheophyta</taxon>
        <taxon>Spermatophyta</taxon>
        <taxon>Magnoliopsida</taxon>
        <taxon>eudicotyledons</taxon>
        <taxon>Gunneridae</taxon>
        <taxon>Pentapetalae</taxon>
        <taxon>asterids</taxon>
        <taxon>lamiids</taxon>
        <taxon>Solanales</taxon>
        <taxon>Solanaceae</taxon>
        <taxon>Solanoideae</taxon>
        <taxon>Solaneae</taxon>
        <taxon>Solanum</taxon>
    </lineage>
</organism>
<sequence length="112" mass="13221">MERMRSGRANRNDSPRFYKIILAHLSEELRIPPNFVKHVTEEVAAIALLKGPCGKNWSLKLREDENGTFFHGASWKKFQKKQYFEGAEFLVFHYDGRMTFHVQIFDKNGMER</sequence>
<dbReference type="Gene3D" id="2.40.330.10">
    <property type="entry name" value="DNA-binding pseudobarrel domain"/>
    <property type="match status" value="1"/>
</dbReference>
<evidence type="ECO:0000259" key="6">
    <source>
        <dbReference type="PROSITE" id="PS50863"/>
    </source>
</evidence>
<comment type="caution">
    <text evidence="7">The sequence shown here is derived from an EMBL/GenBank/DDBJ whole genome shotgun (WGS) entry which is preliminary data.</text>
</comment>
<feature type="domain" description="TF-B3" evidence="6">
    <location>
        <begin position="14"/>
        <end position="108"/>
    </location>
</feature>
<dbReference type="SMART" id="SM01019">
    <property type="entry name" value="B3"/>
    <property type="match status" value="1"/>
</dbReference>
<dbReference type="GO" id="GO:0005634">
    <property type="term" value="C:nucleus"/>
    <property type="evidence" value="ECO:0007669"/>
    <property type="project" value="UniProtKB-SubCell"/>
</dbReference>
<keyword evidence="5" id="KW-0539">Nucleus</keyword>
<name>A0A9J6B6M5_SOLCO</name>
<evidence type="ECO:0000256" key="2">
    <source>
        <dbReference type="ARBA" id="ARBA00023015"/>
    </source>
</evidence>
<evidence type="ECO:0000256" key="3">
    <source>
        <dbReference type="ARBA" id="ARBA00023125"/>
    </source>
</evidence>
<dbReference type="PROSITE" id="PS50863">
    <property type="entry name" value="B3"/>
    <property type="match status" value="1"/>
</dbReference>
<dbReference type="Proteomes" id="UP000824120">
    <property type="component" value="Chromosome 1"/>
</dbReference>
<dbReference type="PANTHER" id="PTHR31920">
    <property type="entry name" value="B3 DOMAIN-CONTAINING"/>
    <property type="match status" value="1"/>
</dbReference>
<keyword evidence="8" id="KW-1185">Reference proteome</keyword>
<dbReference type="Pfam" id="PF02362">
    <property type="entry name" value="B3"/>
    <property type="match status" value="1"/>
</dbReference>
<dbReference type="SUPFAM" id="SSF101936">
    <property type="entry name" value="DNA-binding pseudobarrel domain"/>
    <property type="match status" value="1"/>
</dbReference>
<dbReference type="EMBL" id="JACXVP010000001">
    <property type="protein sequence ID" value="KAG5632320.1"/>
    <property type="molecule type" value="Genomic_DNA"/>
</dbReference>
<evidence type="ECO:0000256" key="5">
    <source>
        <dbReference type="ARBA" id="ARBA00023242"/>
    </source>
</evidence>
<keyword evidence="3" id="KW-0238">DNA-binding</keyword>
<dbReference type="GO" id="GO:0003677">
    <property type="term" value="F:DNA binding"/>
    <property type="evidence" value="ECO:0007669"/>
    <property type="project" value="UniProtKB-KW"/>
</dbReference>
<evidence type="ECO:0000313" key="8">
    <source>
        <dbReference type="Proteomes" id="UP000824120"/>
    </source>
</evidence>
<evidence type="ECO:0000256" key="1">
    <source>
        <dbReference type="ARBA" id="ARBA00004123"/>
    </source>
</evidence>
<dbReference type="InterPro" id="IPR050655">
    <property type="entry name" value="Plant_B3_domain"/>
</dbReference>